<dbReference type="Proteomes" id="UP001296943">
    <property type="component" value="Unassembled WGS sequence"/>
</dbReference>
<accession>A0ABS2N0Y3</accession>
<dbReference type="InterPro" id="IPR000330">
    <property type="entry name" value="SNF2_N"/>
</dbReference>
<dbReference type="Gene3D" id="3.40.50.10810">
    <property type="entry name" value="Tandem AAA-ATPase domain"/>
    <property type="match status" value="1"/>
</dbReference>
<proteinExistence type="predicted"/>
<organism evidence="6 7">
    <name type="scientific">Aquibacillus albus</name>
    <dbReference type="NCBI Taxonomy" id="1168171"/>
    <lineage>
        <taxon>Bacteria</taxon>
        <taxon>Bacillati</taxon>
        <taxon>Bacillota</taxon>
        <taxon>Bacilli</taxon>
        <taxon>Bacillales</taxon>
        <taxon>Bacillaceae</taxon>
        <taxon>Aquibacillus</taxon>
    </lineage>
</organism>
<dbReference type="PANTHER" id="PTHR10799">
    <property type="entry name" value="SNF2/RAD54 HELICASE FAMILY"/>
    <property type="match status" value="1"/>
</dbReference>
<evidence type="ECO:0000259" key="5">
    <source>
        <dbReference type="PROSITE" id="PS51194"/>
    </source>
</evidence>
<name>A0ABS2N0Y3_9BACI</name>
<dbReference type="InterPro" id="IPR027417">
    <property type="entry name" value="P-loop_NTPase"/>
</dbReference>
<evidence type="ECO:0000259" key="4">
    <source>
        <dbReference type="PROSITE" id="PS51192"/>
    </source>
</evidence>
<evidence type="ECO:0000256" key="2">
    <source>
        <dbReference type="PROSITE-ProRule" id="PRU00325"/>
    </source>
</evidence>
<keyword evidence="2" id="KW-0479">Metal-binding</keyword>
<dbReference type="PROSITE" id="PS50966">
    <property type="entry name" value="ZF_SWIM"/>
    <property type="match status" value="1"/>
</dbReference>
<dbReference type="Pfam" id="PF08455">
    <property type="entry name" value="SNF2_assoc"/>
    <property type="match status" value="1"/>
</dbReference>
<dbReference type="InterPro" id="IPR038718">
    <property type="entry name" value="SNF2-like_sf"/>
</dbReference>
<keyword evidence="2" id="KW-0862">Zinc</keyword>
<evidence type="ECO:0000313" key="7">
    <source>
        <dbReference type="Proteomes" id="UP001296943"/>
    </source>
</evidence>
<dbReference type="InterPro" id="IPR001650">
    <property type="entry name" value="Helicase_C-like"/>
</dbReference>
<dbReference type="GO" id="GO:0004386">
    <property type="term" value="F:helicase activity"/>
    <property type="evidence" value="ECO:0007669"/>
    <property type="project" value="UniProtKB-KW"/>
</dbReference>
<dbReference type="InterPro" id="IPR013663">
    <property type="entry name" value="Helicase_SWF/SNF/SWI_bac"/>
</dbReference>
<keyword evidence="6" id="KW-0547">Nucleotide-binding</keyword>
<keyword evidence="2" id="KW-0863">Zinc-finger</keyword>
<dbReference type="CDD" id="cd18793">
    <property type="entry name" value="SF2_C_SNF"/>
    <property type="match status" value="1"/>
</dbReference>
<dbReference type="RefSeq" id="WP_204499556.1">
    <property type="nucleotide sequence ID" value="NZ_JAFBDR010000010.1"/>
</dbReference>
<dbReference type="Gene3D" id="3.40.50.300">
    <property type="entry name" value="P-loop containing nucleotide triphosphate hydrolases"/>
    <property type="match status" value="1"/>
</dbReference>
<reference evidence="6 7" key="1">
    <citation type="submission" date="2021-01" db="EMBL/GenBank/DDBJ databases">
        <title>Genomic Encyclopedia of Type Strains, Phase IV (KMG-IV): sequencing the most valuable type-strain genomes for metagenomic binning, comparative biology and taxonomic classification.</title>
        <authorList>
            <person name="Goeker M."/>
        </authorList>
    </citation>
    <scope>NUCLEOTIDE SEQUENCE [LARGE SCALE GENOMIC DNA]</scope>
    <source>
        <strain evidence="6 7">DSM 23711</strain>
    </source>
</reference>
<dbReference type="SMART" id="SM00490">
    <property type="entry name" value="HELICc"/>
    <property type="match status" value="1"/>
</dbReference>
<dbReference type="SMART" id="SM00487">
    <property type="entry name" value="DEXDc"/>
    <property type="match status" value="1"/>
</dbReference>
<keyword evidence="6" id="KW-0067">ATP-binding</keyword>
<dbReference type="PROSITE" id="PS51192">
    <property type="entry name" value="HELICASE_ATP_BIND_1"/>
    <property type="match status" value="1"/>
</dbReference>
<dbReference type="InterPro" id="IPR007527">
    <property type="entry name" value="Znf_SWIM"/>
</dbReference>
<protein>
    <submittedName>
        <fullName evidence="6">SNF2 family DNA or RNA helicase</fullName>
    </submittedName>
</protein>
<evidence type="ECO:0000256" key="1">
    <source>
        <dbReference type="ARBA" id="ARBA00022801"/>
    </source>
</evidence>
<dbReference type="PROSITE" id="PS51194">
    <property type="entry name" value="HELICASE_CTER"/>
    <property type="match status" value="1"/>
</dbReference>
<dbReference type="Pfam" id="PF00271">
    <property type="entry name" value="Helicase_C"/>
    <property type="match status" value="1"/>
</dbReference>
<dbReference type="EMBL" id="JAFBDR010000010">
    <property type="protein sequence ID" value="MBM7571718.1"/>
    <property type="molecule type" value="Genomic_DNA"/>
</dbReference>
<feature type="domain" description="Helicase ATP-binding" evidence="4">
    <location>
        <begin position="627"/>
        <end position="790"/>
    </location>
</feature>
<dbReference type="Pfam" id="PF04434">
    <property type="entry name" value="SWIM"/>
    <property type="match status" value="1"/>
</dbReference>
<comment type="caution">
    <text evidence="6">The sequence shown here is derived from an EMBL/GenBank/DDBJ whole genome shotgun (WGS) entry which is preliminary data.</text>
</comment>
<keyword evidence="1" id="KW-0378">Hydrolase</keyword>
<sequence>MQIKLNKKVIQQRCGAVSYKKGDAFYRQGKVTMEKITTDLLQATVKGIEDFHVQIEINSKEYTATCSCPSLASYQKDCQHIAAVLIAWQYHQVEENHHVNRELRDNTTSGELSEGLLQLFQQPSTAKSGQQVHFENRKILAINFVCKGLGMDNGEAMLGIELQLPTYQTVSIREFLENVREGNRHVEHEFVYDPTKHCFDDGTNAILQQLILIMLDEKMYQRAMPTGNSSKNKQLLLIPASAWKRLEPLLARAPQVHLQWDREILPFQVVNDPLPLTFEFTGNKQNGYSLFIDGLSEMVVLKEYDTVLFDGKMIGINKGEAERLYELKRVIENSVTNEIPIPAHQLKYYMEKLVPSLRKIGEVHLSGEITDELQKTPLQAKLYLDRVKNRLLAGLEFHYESVIIHPLDHRKVQVGSLIIRDMEKEEEILHLMEESKFSQTESGYFLQNEALEYNFLYHQLPKLQKLTRVYATTAVRMRITTKSNFPKIKVKHTKERTNWLDFTFEMDGIKEQEIKEVLTALEEKRKYYRLRDGALLSLETKEMEEIKRFLQAVPVQDDELENRFEVPIVEGLRILNQIGDSDAVTLEKSFRTFLSTIHHPEQLEFDIPKPLKDMLHPYQVDGYKWLKFLASYGFGGILADDMGLGKTIQSIAFILSELSTIREHKHPALIVCPSSITYNWQNEITKFAPDIETLIVDGSKSDRMKLQQEWTDIDVIITSYPLLRSDIKDYERLKFHVVFFDEAQVFKNPLTQTARVVKKIEANHRFALTGTPMENALEELWSIFHVVFPELFLGLKEFSELTNKQIARRIRPFMLRRVKEDVLGELPEKRETIDYADLLPAQKKLYTSYLAKLRHDTFKHLDQETIRKNRIKILAGLTRLRQICCHPTLFVEDYQGSSAKFEQLKSIIEESRLAGRRVLIFSQFTKMLKLIGQDLAYQGLPYFYLDGQTESEERVDLCHRYNQGERDIFLISLKAGGTGLNLTGADTVVFYDSWWNPAVEEQAADRAHRIGQKHAVQVIKLVAKGTIEEKMNALQVKKRHLIEQVIDPNDEQTERLTEEDIQELLS</sequence>
<dbReference type="InterPro" id="IPR049730">
    <property type="entry name" value="SNF2/RAD54-like_C"/>
</dbReference>
<keyword evidence="7" id="KW-1185">Reference proteome</keyword>
<dbReference type="SUPFAM" id="SSF52540">
    <property type="entry name" value="P-loop containing nucleoside triphosphate hydrolases"/>
    <property type="match status" value="2"/>
</dbReference>
<feature type="domain" description="SWIM-type" evidence="3">
    <location>
        <begin position="51"/>
        <end position="89"/>
    </location>
</feature>
<evidence type="ECO:0000259" key="3">
    <source>
        <dbReference type="PROSITE" id="PS50966"/>
    </source>
</evidence>
<gene>
    <name evidence="6" type="ORF">JOC48_002217</name>
</gene>
<dbReference type="InterPro" id="IPR014001">
    <property type="entry name" value="Helicase_ATP-bd"/>
</dbReference>
<evidence type="ECO:0000313" key="6">
    <source>
        <dbReference type="EMBL" id="MBM7571718.1"/>
    </source>
</evidence>
<dbReference type="Pfam" id="PF00176">
    <property type="entry name" value="SNF2-rel_dom"/>
    <property type="match status" value="1"/>
</dbReference>
<feature type="domain" description="Helicase C-terminal" evidence="5">
    <location>
        <begin position="900"/>
        <end position="1062"/>
    </location>
</feature>
<keyword evidence="6" id="KW-0347">Helicase</keyword>